<dbReference type="Pfam" id="PF11932">
    <property type="entry name" value="DUF3450"/>
    <property type="match status" value="1"/>
</dbReference>
<sequence length="259" mass="29296">MSRVSKKSLIASALAGAFALSAMSVSAEPLSDVQAESGRIHKEAAKSQQKIDSLYEQSQDLLAEYREVVDQTENLKVYNDHLQRLVNDQNAVLASLQKQIDGIEDTKQGVVPLMYRMIDTLEQFIQLDVPILIKDRKERVERLRELMGRSDVTTSEKYRQVLEAYQIENDYGNKIASYQGELELDGNNVTVDLFHLGRVVFVAQSLDQKSAWVWDNDARAWQELGDEYLNPITQAIRMARKQAAVDLIKLPVKAAEIAQ</sequence>
<evidence type="ECO:0000313" key="4">
    <source>
        <dbReference type="Proteomes" id="UP001597380"/>
    </source>
</evidence>
<evidence type="ECO:0000256" key="2">
    <source>
        <dbReference type="SAM" id="SignalP"/>
    </source>
</evidence>
<proteinExistence type="predicted"/>
<dbReference type="InterPro" id="IPR016866">
    <property type="entry name" value="UCP028069"/>
</dbReference>
<feature type="chain" id="PRO_5046754849" evidence="2">
    <location>
        <begin position="28"/>
        <end position="259"/>
    </location>
</feature>
<dbReference type="PIRSF" id="PIRSF028069">
    <property type="entry name" value="UCP028069"/>
    <property type="match status" value="1"/>
</dbReference>
<organism evidence="3 4">
    <name type="scientific">Corallincola platygyrae</name>
    <dbReference type="NCBI Taxonomy" id="1193278"/>
    <lineage>
        <taxon>Bacteria</taxon>
        <taxon>Pseudomonadati</taxon>
        <taxon>Pseudomonadota</taxon>
        <taxon>Gammaproteobacteria</taxon>
        <taxon>Alteromonadales</taxon>
        <taxon>Psychromonadaceae</taxon>
        <taxon>Corallincola</taxon>
    </lineage>
</organism>
<feature type="signal peptide" evidence="2">
    <location>
        <begin position="1"/>
        <end position="27"/>
    </location>
</feature>
<dbReference type="Proteomes" id="UP001597380">
    <property type="component" value="Unassembled WGS sequence"/>
</dbReference>
<feature type="coiled-coil region" evidence="1">
    <location>
        <begin position="44"/>
        <end position="106"/>
    </location>
</feature>
<evidence type="ECO:0000313" key="3">
    <source>
        <dbReference type="EMBL" id="MFD2098081.1"/>
    </source>
</evidence>
<dbReference type="EMBL" id="JBHUHT010000031">
    <property type="protein sequence ID" value="MFD2098081.1"/>
    <property type="molecule type" value="Genomic_DNA"/>
</dbReference>
<protein>
    <submittedName>
        <fullName evidence="3">DUF3450 domain-containing protein</fullName>
    </submittedName>
</protein>
<evidence type="ECO:0000256" key="1">
    <source>
        <dbReference type="SAM" id="Coils"/>
    </source>
</evidence>
<name>A0ABW4XUA2_9GAMM</name>
<gene>
    <name evidence="3" type="ORF">ACFSJ3_19060</name>
</gene>
<accession>A0ABW4XUA2</accession>
<keyword evidence="2" id="KW-0732">Signal</keyword>
<keyword evidence="1" id="KW-0175">Coiled coil</keyword>
<dbReference type="RefSeq" id="WP_345342405.1">
    <property type="nucleotide sequence ID" value="NZ_BAABLI010000034.1"/>
</dbReference>
<comment type="caution">
    <text evidence="3">The sequence shown here is derived from an EMBL/GenBank/DDBJ whole genome shotgun (WGS) entry which is preliminary data.</text>
</comment>
<reference evidence="4" key="1">
    <citation type="journal article" date="2019" name="Int. J. Syst. Evol. Microbiol.">
        <title>The Global Catalogue of Microorganisms (GCM) 10K type strain sequencing project: providing services to taxonomists for standard genome sequencing and annotation.</title>
        <authorList>
            <consortium name="The Broad Institute Genomics Platform"/>
            <consortium name="The Broad Institute Genome Sequencing Center for Infectious Disease"/>
            <person name="Wu L."/>
            <person name="Ma J."/>
        </authorList>
    </citation>
    <scope>NUCLEOTIDE SEQUENCE [LARGE SCALE GENOMIC DNA]</scope>
    <source>
        <strain evidence="4">CGMCC 1.10992</strain>
    </source>
</reference>
<keyword evidence="4" id="KW-1185">Reference proteome</keyword>